<dbReference type="PANTHER" id="PTHR42849">
    <property type="entry name" value="N-ACETYLNEURAMINATE LYASE"/>
    <property type="match status" value="1"/>
</dbReference>
<evidence type="ECO:0000313" key="6">
    <source>
        <dbReference type="Proteomes" id="UP000192569"/>
    </source>
</evidence>
<feature type="binding site" evidence="4">
    <location>
        <position position="212"/>
    </location>
    <ligand>
        <name>pyruvate</name>
        <dbReference type="ChEBI" id="CHEBI:15361"/>
    </ligand>
</feature>
<accession>A0A1W1W3A4</accession>
<evidence type="ECO:0000256" key="3">
    <source>
        <dbReference type="PIRSR" id="PIRSR001365-1"/>
    </source>
</evidence>
<feature type="active site" description="Proton donor/acceptor" evidence="3">
    <location>
        <position position="140"/>
    </location>
</feature>
<dbReference type="Proteomes" id="UP000192569">
    <property type="component" value="Chromosome I"/>
</dbReference>
<dbReference type="SMART" id="SM01130">
    <property type="entry name" value="DHDPS"/>
    <property type="match status" value="1"/>
</dbReference>
<dbReference type="GO" id="GO:0008747">
    <property type="term" value="F:N-acetylneuraminate lyase activity"/>
    <property type="evidence" value="ECO:0007669"/>
    <property type="project" value="TreeGrafter"/>
</dbReference>
<evidence type="ECO:0000256" key="4">
    <source>
        <dbReference type="PIRSR" id="PIRSR001365-2"/>
    </source>
</evidence>
<dbReference type="CDD" id="cd00408">
    <property type="entry name" value="DHDPS-like"/>
    <property type="match status" value="1"/>
</dbReference>
<sequence length="301" mass="33253">MSSDNITGILPPLITSFTETGEIYEKGIRNVVNFLLERGVHGFFITGSYGSFPLMTEQERKRVVEIILNEVAGRVPVIVQVGAPSTAMTVELAKHAESVGAAAVSSVVPFYYSGFAYKEIHIIEHFEHLVKSVNIPVYLYNNPKTTGYCVTPSLLLKLADVGVRGLKDSSGDFMLFAEYIREVGSKYPDFNFMTGTVGLLYPAFLLGAKTCVAGTANVLPEVVLELYNAILQGDHKRAAELQLTLIEVRKLQAIEGFRPAGCYSILRMRGVDPGTCRKPWREISSENYHIVEQRLKTLGLL</sequence>
<organism evidence="5 6">
    <name type="scientific">Thermanaeromonas toyohensis ToBE</name>
    <dbReference type="NCBI Taxonomy" id="698762"/>
    <lineage>
        <taxon>Bacteria</taxon>
        <taxon>Bacillati</taxon>
        <taxon>Bacillota</taxon>
        <taxon>Clostridia</taxon>
        <taxon>Neomoorellales</taxon>
        <taxon>Neomoorellaceae</taxon>
        <taxon>Thermanaeromonas</taxon>
    </lineage>
</organism>
<protein>
    <submittedName>
        <fullName evidence="5">N-acetylneuraminate lyase</fullName>
    </submittedName>
</protein>
<dbReference type="InterPro" id="IPR002220">
    <property type="entry name" value="DapA-like"/>
</dbReference>
<dbReference type="GO" id="GO:0019262">
    <property type="term" value="P:N-acetylneuraminate catabolic process"/>
    <property type="evidence" value="ECO:0007669"/>
    <property type="project" value="TreeGrafter"/>
</dbReference>
<dbReference type="OrthoDB" id="9782828at2"/>
<dbReference type="RefSeq" id="WP_084666640.1">
    <property type="nucleotide sequence ID" value="NZ_LT838272.1"/>
</dbReference>
<dbReference type="PRINTS" id="PR00146">
    <property type="entry name" value="DHPICSNTHASE"/>
</dbReference>
<comment type="similarity">
    <text evidence="2">Belongs to the DapA family.</text>
</comment>
<dbReference type="SUPFAM" id="SSF51569">
    <property type="entry name" value="Aldolase"/>
    <property type="match status" value="1"/>
</dbReference>
<dbReference type="AlphaFoldDB" id="A0A1W1W3A4"/>
<dbReference type="InterPro" id="IPR013785">
    <property type="entry name" value="Aldolase_TIM"/>
</dbReference>
<dbReference type="EMBL" id="LT838272">
    <property type="protein sequence ID" value="SMB99574.1"/>
    <property type="molecule type" value="Genomic_DNA"/>
</dbReference>
<evidence type="ECO:0000313" key="5">
    <source>
        <dbReference type="EMBL" id="SMB99574.1"/>
    </source>
</evidence>
<gene>
    <name evidence="5" type="ORF">SAMN00808754_2972</name>
</gene>
<reference evidence="5 6" key="1">
    <citation type="submission" date="2017-04" db="EMBL/GenBank/DDBJ databases">
        <authorList>
            <person name="Afonso C.L."/>
            <person name="Miller P.J."/>
            <person name="Scott M.A."/>
            <person name="Spackman E."/>
            <person name="Goraichik I."/>
            <person name="Dimitrov K.M."/>
            <person name="Suarez D.L."/>
            <person name="Swayne D.E."/>
        </authorList>
    </citation>
    <scope>NUCLEOTIDE SEQUENCE [LARGE SCALE GENOMIC DNA]</scope>
    <source>
        <strain evidence="5 6">ToBE</strain>
    </source>
</reference>
<dbReference type="STRING" id="698762.SAMN00808754_2972"/>
<dbReference type="PIRSF" id="PIRSF001365">
    <property type="entry name" value="DHDPS"/>
    <property type="match status" value="1"/>
</dbReference>
<keyword evidence="1 2" id="KW-0456">Lyase</keyword>
<dbReference type="GO" id="GO:0005829">
    <property type="term" value="C:cytosol"/>
    <property type="evidence" value="ECO:0007669"/>
    <property type="project" value="TreeGrafter"/>
</dbReference>
<dbReference type="PANTHER" id="PTHR42849:SF1">
    <property type="entry name" value="N-ACETYLNEURAMINATE LYASE"/>
    <property type="match status" value="1"/>
</dbReference>
<proteinExistence type="inferred from homology"/>
<dbReference type="Gene3D" id="3.20.20.70">
    <property type="entry name" value="Aldolase class I"/>
    <property type="match status" value="1"/>
</dbReference>
<name>A0A1W1W3A4_9FIRM</name>
<evidence type="ECO:0000256" key="1">
    <source>
        <dbReference type="ARBA" id="ARBA00023239"/>
    </source>
</evidence>
<keyword evidence="6" id="KW-1185">Reference proteome</keyword>
<dbReference type="Pfam" id="PF00701">
    <property type="entry name" value="DHDPS"/>
    <property type="match status" value="1"/>
</dbReference>
<evidence type="ECO:0000256" key="2">
    <source>
        <dbReference type="PIRNR" id="PIRNR001365"/>
    </source>
</evidence>
<feature type="active site" description="Schiff-base intermediate with substrate" evidence="3">
    <location>
        <position position="167"/>
    </location>
</feature>